<protein>
    <submittedName>
        <fullName evidence="2">Uncharacterized protein</fullName>
    </submittedName>
</protein>
<dbReference type="EMBL" id="KZ679680">
    <property type="protein sequence ID" value="PTB55119.1"/>
    <property type="molecule type" value="Genomic_DNA"/>
</dbReference>
<reference evidence="2 3" key="1">
    <citation type="submission" date="2016-07" db="EMBL/GenBank/DDBJ databases">
        <title>Multiple horizontal gene transfer events from other fungi enriched the ability of initially mycotrophic Trichoderma (Ascomycota) to feed on dead plant biomass.</title>
        <authorList>
            <consortium name="DOE Joint Genome Institute"/>
            <person name="Aerts A."/>
            <person name="Atanasova L."/>
            <person name="Chenthamara K."/>
            <person name="Zhang J."/>
            <person name="Grujic M."/>
            <person name="Henrissat B."/>
            <person name="Kuo A."/>
            <person name="Salamov A."/>
            <person name="Lipzen A."/>
            <person name="Labutti K."/>
            <person name="Barry K."/>
            <person name="Miao Y."/>
            <person name="Rahimi M.J."/>
            <person name="Shen Q."/>
            <person name="Grigoriev I.V."/>
            <person name="Kubicek C.P."/>
            <person name="Druzhinina I.S."/>
        </authorList>
    </citation>
    <scope>NUCLEOTIDE SEQUENCE [LARGE SCALE GENOMIC DNA]</scope>
    <source>
        <strain evidence="2 3">CBS 226.95</strain>
    </source>
</reference>
<dbReference type="RefSeq" id="XP_024774796.1">
    <property type="nucleotide sequence ID" value="XM_024920816.1"/>
</dbReference>
<gene>
    <name evidence="2" type="ORF">M431DRAFT_531143</name>
</gene>
<keyword evidence="3" id="KW-1185">Reference proteome</keyword>
<evidence type="ECO:0000313" key="2">
    <source>
        <dbReference type="EMBL" id="PTB55119.1"/>
    </source>
</evidence>
<dbReference type="Gene3D" id="3.30.160.60">
    <property type="entry name" value="Classic Zinc Finger"/>
    <property type="match status" value="1"/>
</dbReference>
<feature type="region of interest" description="Disordered" evidence="1">
    <location>
        <begin position="35"/>
        <end position="55"/>
    </location>
</feature>
<accession>A0A2T4ADG3</accession>
<evidence type="ECO:0000313" key="3">
    <source>
        <dbReference type="Proteomes" id="UP000241690"/>
    </source>
</evidence>
<evidence type="ECO:0000256" key="1">
    <source>
        <dbReference type="SAM" id="MobiDB-lite"/>
    </source>
</evidence>
<dbReference type="GeneID" id="36629385"/>
<dbReference type="Proteomes" id="UP000241690">
    <property type="component" value="Unassembled WGS sequence"/>
</dbReference>
<name>A0A2T4ADG3_TRIHA</name>
<organism evidence="2 3">
    <name type="scientific">Trichoderma harzianum CBS 226.95</name>
    <dbReference type="NCBI Taxonomy" id="983964"/>
    <lineage>
        <taxon>Eukaryota</taxon>
        <taxon>Fungi</taxon>
        <taxon>Dikarya</taxon>
        <taxon>Ascomycota</taxon>
        <taxon>Pezizomycotina</taxon>
        <taxon>Sordariomycetes</taxon>
        <taxon>Hypocreomycetidae</taxon>
        <taxon>Hypocreales</taxon>
        <taxon>Hypocreaceae</taxon>
        <taxon>Trichoderma</taxon>
    </lineage>
</organism>
<proteinExistence type="predicted"/>
<sequence length="109" mass="12349">MPRTSAYLDSPALDHAKAKASGRFYRSLCEHTSTKPYEHQRHLNSNRHQANVAKEKAGVVKRLRCDYYDYACNKPSHMKTHEAGERHKKRVADAKAALDAEAIVDDSPE</sequence>
<dbReference type="AlphaFoldDB" id="A0A2T4ADG3"/>